<accession>A0AAN9RIW8</accession>
<dbReference type="AlphaFoldDB" id="A0AAN9RIW8"/>
<evidence type="ECO:0000313" key="3">
    <source>
        <dbReference type="EMBL" id="KAK7374466.1"/>
    </source>
</evidence>
<protein>
    <submittedName>
        <fullName evidence="3">Uncharacterized protein</fullName>
    </submittedName>
</protein>
<name>A0AAN9RIW8_PHACN</name>
<feature type="signal peptide" evidence="2">
    <location>
        <begin position="1"/>
        <end position="23"/>
    </location>
</feature>
<keyword evidence="4" id="KW-1185">Reference proteome</keyword>
<dbReference type="Proteomes" id="UP001374584">
    <property type="component" value="Unassembled WGS sequence"/>
</dbReference>
<dbReference type="EMBL" id="JAYMYR010000003">
    <property type="protein sequence ID" value="KAK7374466.1"/>
    <property type="molecule type" value="Genomic_DNA"/>
</dbReference>
<dbReference type="GO" id="GO:0008168">
    <property type="term" value="F:methyltransferase activity"/>
    <property type="evidence" value="ECO:0007669"/>
    <property type="project" value="InterPro"/>
</dbReference>
<feature type="chain" id="PRO_5043021852" evidence="2">
    <location>
        <begin position="24"/>
        <end position="238"/>
    </location>
</feature>
<dbReference type="InterPro" id="IPR016651">
    <property type="entry name" value="LCMT1"/>
</dbReference>
<evidence type="ECO:0000256" key="1">
    <source>
        <dbReference type="ARBA" id="ARBA00022691"/>
    </source>
</evidence>
<dbReference type="InterPro" id="IPR029063">
    <property type="entry name" value="SAM-dependent_MTases_sf"/>
</dbReference>
<dbReference type="Gene3D" id="3.40.50.150">
    <property type="entry name" value="Vaccinia Virus protein VP39"/>
    <property type="match status" value="1"/>
</dbReference>
<evidence type="ECO:0000313" key="4">
    <source>
        <dbReference type="Proteomes" id="UP001374584"/>
    </source>
</evidence>
<evidence type="ECO:0000256" key="2">
    <source>
        <dbReference type="SAM" id="SignalP"/>
    </source>
</evidence>
<gene>
    <name evidence="3" type="ORF">VNO80_07896</name>
</gene>
<reference evidence="3 4" key="1">
    <citation type="submission" date="2024-01" db="EMBL/GenBank/DDBJ databases">
        <title>The genomes of 5 underutilized Papilionoideae crops provide insights into root nodulation and disease resistanc.</title>
        <authorList>
            <person name="Jiang F."/>
        </authorList>
    </citation>
    <scope>NUCLEOTIDE SEQUENCE [LARGE SCALE GENOMIC DNA]</scope>
    <source>
        <strain evidence="3">JINMINGXINNONG_FW02</strain>
        <tissue evidence="3">Leaves</tissue>
    </source>
</reference>
<dbReference type="PANTHER" id="PTHR13600">
    <property type="entry name" value="LEUCINE CARBOXYL METHYLTRANSFERASE"/>
    <property type="match status" value="1"/>
</dbReference>
<organism evidence="3 4">
    <name type="scientific">Phaseolus coccineus</name>
    <name type="common">Scarlet runner bean</name>
    <name type="synonym">Phaseolus multiflorus</name>
    <dbReference type="NCBI Taxonomy" id="3886"/>
    <lineage>
        <taxon>Eukaryota</taxon>
        <taxon>Viridiplantae</taxon>
        <taxon>Streptophyta</taxon>
        <taxon>Embryophyta</taxon>
        <taxon>Tracheophyta</taxon>
        <taxon>Spermatophyta</taxon>
        <taxon>Magnoliopsida</taxon>
        <taxon>eudicotyledons</taxon>
        <taxon>Gunneridae</taxon>
        <taxon>Pentapetalae</taxon>
        <taxon>rosids</taxon>
        <taxon>fabids</taxon>
        <taxon>Fabales</taxon>
        <taxon>Fabaceae</taxon>
        <taxon>Papilionoideae</taxon>
        <taxon>50 kb inversion clade</taxon>
        <taxon>NPAAA clade</taxon>
        <taxon>indigoferoid/millettioid clade</taxon>
        <taxon>Phaseoleae</taxon>
        <taxon>Phaseolus</taxon>
    </lineage>
</organism>
<sequence>MMPPPANCLHTSFSLTFLPLTNACEGFFIGELGTGLSRSCFIDIVIEGCIQTWLDEYRRRHKVLLVSDEMSCVKKGYMKDDYIPHISVRKTFRRSPFINLRLLCLLAVIWKLLYQFVDVEKKSDEDAPVKKQILSLGAGFYTTYFQLQFFPDLPSPLTLSIYFMVGSLFRSCSQKILSVNTLLFRIERMELFDEFEEWYMMQASQLLINVLLIVCYEKCLNSVALNCWGPEWGDLGQS</sequence>
<keyword evidence="2" id="KW-0732">Signal</keyword>
<dbReference type="PANTHER" id="PTHR13600:SF21">
    <property type="entry name" value="LEUCINE CARBOXYL METHYLTRANSFERASE 1"/>
    <property type="match status" value="1"/>
</dbReference>
<comment type="caution">
    <text evidence="3">The sequence shown here is derived from an EMBL/GenBank/DDBJ whole genome shotgun (WGS) entry which is preliminary data.</text>
</comment>
<proteinExistence type="predicted"/>
<keyword evidence="1" id="KW-0949">S-adenosyl-L-methionine</keyword>